<dbReference type="EMBL" id="SJOA01000018">
    <property type="protein sequence ID" value="TCB57429.1"/>
    <property type="molecule type" value="Genomic_DNA"/>
</dbReference>
<feature type="transmembrane region" description="Helical" evidence="1">
    <location>
        <begin position="5"/>
        <end position="25"/>
    </location>
</feature>
<name>A0A4V2LPK2_9GAMM</name>
<reference evidence="2 3" key="1">
    <citation type="submission" date="2019-02" db="EMBL/GenBank/DDBJ databases">
        <title>High diversity of culturable Acinetobacter species in natural soil and water ecosystems.</title>
        <authorList>
            <person name="Radolfova-Krizova L."/>
            <person name="Nemec A."/>
        </authorList>
    </citation>
    <scope>NUCLEOTIDE SEQUENCE [LARGE SCALE GENOMIC DNA]</scope>
    <source>
        <strain evidence="2 3">ANC 4281</strain>
    </source>
</reference>
<accession>A0A4V2LPK2</accession>
<keyword evidence="1" id="KW-0812">Transmembrane</keyword>
<sequence length="61" mass="6866">MGVVFLKILFFLFVLLSIVSLGFGIYTHDVIIISIGILFVFAAIIITLELKQLHSGPFRRD</sequence>
<dbReference type="AlphaFoldDB" id="A0A4V2LPK2"/>
<keyword evidence="1" id="KW-1133">Transmembrane helix</keyword>
<evidence type="ECO:0000313" key="2">
    <source>
        <dbReference type="EMBL" id="TCB57429.1"/>
    </source>
</evidence>
<keyword evidence="1" id="KW-0472">Membrane</keyword>
<proteinExistence type="predicted"/>
<comment type="caution">
    <text evidence="2">The sequence shown here is derived from an EMBL/GenBank/DDBJ whole genome shotgun (WGS) entry which is preliminary data.</text>
</comment>
<gene>
    <name evidence="2" type="ORF">E0H85_12885</name>
</gene>
<evidence type="ECO:0000256" key="1">
    <source>
        <dbReference type="SAM" id="Phobius"/>
    </source>
</evidence>
<protein>
    <submittedName>
        <fullName evidence="2">Uncharacterized protein</fullName>
    </submittedName>
</protein>
<dbReference type="OrthoDB" id="6711859at2"/>
<organism evidence="2 3">
    <name type="scientific">Acinetobacter terrae</name>
    <dbReference type="NCBI Taxonomy" id="2731247"/>
    <lineage>
        <taxon>Bacteria</taxon>
        <taxon>Pseudomonadati</taxon>
        <taxon>Pseudomonadota</taxon>
        <taxon>Gammaproteobacteria</taxon>
        <taxon>Moraxellales</taxon>
        <taxon>Moraxellaceae</taxon>
        <taxon>Acinetobacter</taxon>
        <taxon>Acinetobacter Taxon 24</taxon>
    </lineage>
</organism>
<feature type="transmembrane region" description="Helical" evidence="1">
    <location>
        <begin position="31"/>
        <end position="50"/>
    </location>
</feature>
<dbReference type="Proteomes" id="UP000291380">
    <property type="component" value="Unassembled WGS sequence"/>
</dbReference>
<evidence type="ECO:0000313" key="3">
    <source>
        <dbReference type="Proteomes" id="UP000291380"/>
    </source>
</evidence>